<evidence type="ECO:0000259" key="1">
    <source>
        <dbReference type="Pfam" id="PF01965"/>
    </source>
</evidence>
<proteinExistence type="predicted"/>
<feature type="domain" description="DJ-1/PfpI" evidence="1">
    <location>
        <begin position="76"/>
        <end position="201"/>
    </location>
</feature>
<reference evidence="2" key="1">
    <citation type="submission" date="2021-12" db="EMBL/GenBank/DDBJ databases">
        <title>Convergent genome expansion in fungi linked to evolution of root-endophyte symbiosis.</title>
        <authorList>
            <consortium name="DOE Joint Genome Institute"/>
            <person name="Ke Y.-H."/>
            <person name="Bonito G."/>
            <person name="Liao H.-L."/>
            <person name="Looney B."/>
            <person name="Rojas-Flechas A."/>
            <person name="Nash J."/>
            <person name="Hameed K."/>
            <person name="Schadt C."/>
            <person name="Martin F."/>
            <person name="Crous P.W."/>
            <person name="Miettinen O."/>
            <person name="Magnuson J.K."/>
            <person name="Labbe J."/>
            <person name="Jacobson D."/>
            <person name="Doktycz M.J."/>
            <person name="Veneault-Fourrey C."/>
            <person name="Kuo A."/>
            <person name="Mondo S."/>
            <person name="Calhoun S."/>
            <person name="Riley R."/>
            <person name="Ohm R."/>
            <person name="LaButti K."/>
            <person name="Andreopoulos B."/>
            <person name="Pangilinan J."/>
            <person name="Nolan M."/>
            <person name="Tritt A."/>
            <person name="Clum A."/>
            <person name="Lipzen A."/>
            <person name="Daum C."/>
            <person name="Barry K."/>
            <person name="Grigoriev I.V."/>
            <person name="Vilgalys R."/>
        </authorList>
    </citation>
    <scope>NUCLEOTIDE SEQUENCE</scope>
    <source>
        <strain evidence="2">PMI_201</strain>
    </source>
</reference>
<dbReference type="Pfam" id="PF01965">
    <property type="entry name" value="DJ-1_PfpI"/>
    <property type="match status" value="1"/>
</dbReference>
<dbReference type="GeneID" id="70245465"/>
<keyword evidence="3" id="KW-1185">Reference proteome</keyword>
<accession>A0AAD4Q4Y0</accession>
<dbReference type="RefSeq" id="XP_046076749.1">
    <property type="nucleotide sequence ID" value="XM_046215178.1"/>
</dbReference>
<name>A0AAD4Q4Y0_9EURO</name>
<dbReference type="EMBL" id="JAJTJA010000002">
    <property type="protein sequence ID" value="KAH8703731.1"/>
    <property type="molecule type" value="Genomic_DNA"/>
</dbReference>
<dbReference type="AlphaFoldDB" id="A0AAD4Q4Y0"/>
<dbReference type="Gene3D" id="3.40.50.880">
    <property type="match status" value="1"/>
</dbReference>
<dbReference type="SUPFAM" id="SSF52317">
    <property type="entry name" value="Class I glutamine amidotransferase-like"/>
    <property type="match status" value="1"/>
</dbReference>
<evidence type="ECO:0000313" key="2">
    <source>
        <dbReference type="EMBL" id="KAH8703731.1"/>
    </source>
</evidence>
<gene>
    <name evidence="2" type="ORF">BGW36DRAFT_369886</name>
</gene>
<comment type="caution">
    <text evidence="2">The sequence shown here is derived from an EMBL/GenBank/DDBJ whole genome shotgun (WGS) entry which is preliminary data.</text>
</comment>
<organism evidence="2 3">
    <name type="scientific">Talaromyces proteolyticus</name>
    <dbReference type="NCBI Taxonomy" id="1131652"/>
    <lineage>
        <taxon>Eukaryota</taxon>
        <taxon>Fungi</taxon>
        <taxon>Dikarya</taxon>
        <taxon>Ascomycota</taxon>
        <taxon>Pezizomycotina</taxon>
        <taxon>Eurotiomycetes</taxon>
        <taxon>Eurotiomycetidae</taxon>
        <taxon>Eurotiales</taxon>
        <taxon>Trichocomaceae</taxon>
        <taxon>Talaromyces</taxon>
        <taxon>Talaromyces sect. Bacilispori</taxon>
    </lineage>
</organism>
<dbReference type="InterPro" id="IPR002818">
    <property type="entry name" value="DJ-1/PfpI"/>
</dbReference>
<evidence type="ECO:0000313" key="3">
    <source>
        <dbReference type="Proteomes" id="UP001201262"/>
    </source>
</evidence>
<sequence>MSSSKELKIGVLLTAPVQLLDFAPIDLFAMATPEYLSLCNIPPPIVSLAKPCKIYNIGKKSASSTDNESDKDRKIQQVTATSGIVLTHTTADKEVAPGNLDVLFLPGPDPNTIPDEETQEFLRAHNEHNTTILVICTAAYTAGYSGIYDGRHASGPKFLIPELQKKFPKAKWNNTLRWVQDGNIWSAGGITNGNDLVAAYLRATYPGPVAEMVCTMADVGDRALEYDVGMRRGMLFVLWQVIKALPSYIFRLK</sequence>
<dbReference type="InterPro" id="IPR052158">
    <property type="entry name" value="INH-QAR"/>
</dbReference>
<dbReference type="PANTHER" id="PTHR43130">
    <property type="entry name" value="ARAC-FAMILY TRANSCRIPTIONAL REGULATOR"/>
    <property type="match status" value="1"/>
</dbReference>
<protein>
    <submittedName>
        <fullName evidence="2">ThiJ/PfpI family protein</fullName>
    </submittedName>
</protein>
<dbReference type="PANTHER" id="PTHR43130:SF7">
    <property type="entry name" value="DJ-1_PFPI DOMAIN-CONTAINING PROTEIN"/>
    <property type="match status" value="1"/>
</dbReference>
<dbReference type="InterPro" id="IPR029062">
    <property type="entry name" value="Class_I_gatase-like"/>
</dbReference>
<dbReference type="Proteomes" id="UP001201262">
    <property type="component" value="Unassembled WGS sequence"/>
</dbReference>